<proteinExistence type="predicted"/>
<name>A0A6P8AW96_PYRGI</name>
<gene>
    <name evidence="2" type="ORF">PgNI_09020</name>
</gene>
<dbReference type="RefSeq" id="XP_030979139.1">
    <property type="nucleotide sequence ID" value="XM_031129010.1"/>
</dbReference>
<sequence>GKAGTPGKLRLFPKQSRDIIFVRPTRRWQANAHANQPCMITKYTMGSAVHATDAIRRIYNSRTRQILHIISANVRPSKSLDPSVCVPPRTRIANYPPRYSHTYLTYLGIWNLKHGFTTRSVAPADKSTSHPGSFWQVIQKSYIGYLKPPVNTYFFFYLMNS</sequence>
<reference evidence="1 2" key="1">
    <citation type="journal article" date="2019" name="Mol. Biol. Evol.">
        <title>Blast fungal genomes show frequent chromosomal changes, gene gains and losses, and effector gene turnover.</title>
        <authorList>
            <person name="Gomez Luciano L.B."/>
            <person name="Jason Tsai I."/>
            <person name="Chuma I."/>
            <person name="Tosa Y."/>
            <person name="Chen Y.H."/>
            <person name="Li J.Y."/>
            <person name="Li M.Y."/>
            <person name="Jade Lu M.Y."/>
            <person name="Nakayashiki H."/>
            <person name="Li W.H."/>
        </authorList>
    </citation>
    <scope>NUCLEOTIDE SEQUENCE [LARGE SCALE GENOMIC DNA]</scope>
    <source>
        <strain evidence="1 2">NI907</strain>
    </source>
</reference>
<reference evidence="2" key="3">
    <citation type="submission" date="2025-08" db="UniProtKB">
        <authorList>
            <consortium name="RefSeq"/>
        </authorList>
    </citation>
    <scope>IDENTIFICATION</scope>
    <source>
        <strain evidence="2">NI907</strain>
    </source>
</reference>
<reference evidence="2" key="2">
    <citation type="submission" date="2019-10" db="EMBL/GenBank/DDBJ databases">
        <authorList>
            <consortium name="NCBI Genome Project"/>
        </authorList>
    </citation>
    <scope>NUCLEOTIDE SEQUENCE</scope>
    <source>
        <strain evidence="2">NI907</strain>
    </source>
</reference>
<evidence type="ECO:0000313" key="1">
    <source>
        <dbReference type="Proteomes" id="UP000515153"/>
    </source>
</evidence>
<organism evidence="1 2">
    <name type="scientific">Pyricularia grisea</name>
    <name type="common">Crabgrass-specific blast fungus</name>
    <name type="synonym">Magnaporthe grisea</name>
    <dbReference type="NCBI Taxonomy" id="148305"/>
    <lineage>
        <taxon>Eukaryota</taxon>
        <taxon>Fungi</taxon>
        <taxon>Dikarya</taxon>
        <taxon>Ascomycota</taxon>
        <taxon>Pezizomycotina</taxon>
        <taxon>Sordariomycetes</taxon>
        <taxon>Sordariomycetidae</taxon>
        <taxon>Magnaporthales</taxon>
        <taxon>Pyriculariaceae</taxon>
        <taxon>Pyricularia</taxon>
    </lineage>
</organism>
<feature type="non-terminal residue" evidence="2">
    <location>
        <position position="1"/>
    </location>
</feature>
<evidence type="ECO:0000313" key="2">
    <source>
        <dbReference type="RefSeq" id="XP_030979139.1"/>
    </source>
</evidence>
<keyword evidence="1" id="KW-1185">Reference proteome</keyword>
<dbReference type="GeneID" id="41963918"/>
<protein>
    <submittedName>
        <fullName evidence="2">Uncharacterized protein</fullName>
    </submittedName>
</protein>
<dbReference type="KEGG" id="pgri:PgNI_09020"/>
<dbReference type="Proteomes" id="UP000515153">
    <property type="component" value="Chromosome V"/>
</dbReference>
<accession>A0A6P8AW96</accession>
<dbReference type="AlphaFoldDB" id="A0A6P8AW96"/>